<sequence length="223" mass="24430">MSTNIAMPFWHHEHKGEPRLPVTVVVAVVIGLQIALPRNLSFSYALYWCALEAVLLCAITVLNPKRISSHDRTTRRLSLALTAVMSIANLTSVVMLINALLNGGVHDAGNLLLSGGSIWLTNVVIFSLWYWELDRGGPGARAEAKYHIPDFMFPQMSDPALAAPHWAPAYFDYLYLSFTNSSAFSPTDVLPLTRGAKALMLAQSMTSLVVVALVIARAVNILR</sequence>
<dbReference type="EMBL" id="CAESAJ010000163">
    <property type="protein sequence ID" value="CAB4343418.1"/>
    <property type="molecule type" value="Genomic_DNA"/>
</dbReference>
<protein>
    <submittedName>
        <fullName evidence="2">Unannotated protein</fullName>
    </submittedName>
</protein>
<dbReference type="AlphaFoldDB" id="A0A6J5ZPP0"/>
<feature type="transmembrane region" description="Helical" evidence="1">
    <location>
        <begin position="111"/>
        <end position="131"/>
    </location>
</feature>
<dbReference type="Pfam" id="PF07077">
    <property type="entry name" value="DUF1345"/>
    <property type="match status" value="1"/>
</dbReference>
<feature type="transmembrane region" description="Helical" evidence="1">
    <location>
        <begin position="198"/>
        <end position="219"/>
    </location>
</feature>
<reference evidence="2" key="1">
    <citation type="submission" date="2020-05" db="EMBL/GenBank/DDBJ databases">
        <authorList>
            <person name="Chiriac C."/>
            <person name="Salcher M."/>
            <person name="Ghai R."/>
            <person name="Kavagutti S V."/>
        </authorList>
    </citation>
    <scope>NUCLEOTIDE SEQUENCE</scope>
</reference>
<feature type="transmembrane region" description="Helical" evidence="1">
    <location>
        <begin position="20"/>
        <end position="36"/>
    </location>
</feature>
<proteinExistence type="predicted"/>
<evidence type="ECO:0000313" key="2">
    <source>
        <dbReference type="EMBL" id="CAB4343418.1"/>
    </source>
</evidence>
<organism evidence="2">
    <name type="scientific">freshwater metagenome</name>
    <dbReference type="NCBI Taxonomy" id="449393"/>
    <lineage>
        <taxon>unclassified sequences</taxon>
        <taxon>metagenomes</taxon>
        <taxon>ecological metagenomes</taxon>
    </lineage>
</organism>
<evidence type="ECO:0000256" key="1">
    <source>
        <dbReference type="SAM" id="Phobius"/>
    </source>
</evidence>
<dbReference type="InterPro" id="IPR009781">
    <property type="entry name" value="DUF1345"/>
</dbReference>
<name>A0A6J5ZPP0_9ZZZZ</name>
<feature type="transmembrane region" description="Helical" evidence="1">
    <location>
        <begin position="76"/>
        <end position="99"/>
    </location>
</feature>
<gene>
    <name evidence="2" type="ORF">UFOPK3770_01176</name>
</gene>
<accession>A0A6J5ZPP0</accession>
<keyword evidence="1" id="KW-0812">Transmembrane</keyword>
<keyword evidence="1" id="KW-1133">Transmembrane helix</keyword>
<keyword evidence="1" id="KW-0472">Membrane</keyword>
<feature type="transmembrane region" description="Helical" evidence="1">
    <location>
        <begin position="42"/>
        <end position="64"/>
    </location>
</feature>